<evidence type="ECO:0000256" key="1">
    <source>
        <dbReference type="SAM" id="MobiDB-lite"/>
    </source>
</evidence>
<protein>
    <submittedName>
        <fullName evidence="2">Uncharacterized protein</fullName>
    </submittedName>
</protein>
<sequence>MWAIDQGITISATSKSAMAMLTNMKLVSDLTSVKEGPTSGNHKIAKASAKTVNRDGEKDSIATRPPTEKIPKNMDFIGIYSEHEQKA</sequence>
<comment type="caution">
    <text evidence="2">The sequence shown here is derived from an EMBL/GenBank/DDBJ whole genome shotgun (WGS) entry which is preliminary data.</text>
</comment>
<evidence type="ECO:0000313" key="2">
    <source>
        <dbReference type="EMBL" id="RMX55661.1"/>
    </source>
</evidence>
<feature type="compositionally biased region" description="Basic and acidic residues" evidence="1">
    <location>
        <begin position="52"/>
        <end position="68"/>
    </location>
</feature>
<keyword evidence="3" id="KW-1185">Reference proteome</keyword>
<feature type="region of interest" description="Disordered" evidence="1">
    <location>
        <begin position="33"/>
        <end position="68"/>
    </location>
</feature>
<accession>A0A3M6UPX5</accession>
<dbReference type="EMBL" id="RCHS01001028">
    <property type="protein sequence ID" value="RMX55661.1"/>
    <property type="molecule type" value="Genomic_DNA"/>
</dbReference>
<dbReference type="Proteomes" id="UP000275408">
    <property type="component" value="Unassembled WGS sequence"/>
</dbReference>
<organism evidence="2 3">
    <name type="scientific">Pocillopora damicornis</name>
    <name type="common">Cauliflower coral</name>
    <name type="synonym">Millepora damicornis</name>
    <dbReference type="NCBI Taxonomy" id="46731"/>
    <lineage>
        <taxon>Eukaryota</taxon>
        <taxon>Metazoa</taxon>
        <taxon>Cnidaria</taxon>
        <taxon>Anthozoa</taxon>
        <taxon>Hexacorallia</taxon>
        <taxon>Scleractinia</taxon>
        <taxon>Astrocoeniina</taxon>
        <taxon>Pocilloporidae</taxon>
        <taxon>Pocillopora</taxon>
    </lineage>
</organism>
<dbReference type="AlphaFoldDB" id="A0A3M6UPX5"/>
<proteinExistence type="predicted"/>
<reference evidence="2 3" key="1">
    <citation type="journal article" date="2018" name="Sci. Rep.">
        <title>Comparative analysis of the Pocillopora damicornis genome highlights role of immune system in coral evolution.</title>
        <authorList>
            <person name="Cunning R."/>
            <person name="Bay R.A."/>
            <person name="Gillette P."/>
            <person name="Baker A.C."/>
            <person name="Traylor-Knowles N."/>
        </authorList>
    </citation>
    <scope>NUCLEOTIDE SEQUENCE [LARGE SCALE GENOMIC DNA]</scope>
    <source>
        <strain evidence="2">RSMAS</strain>
        <tissue evidence="2">Whole animal</tissue>
    </source>
</reference>
<gene>
    <name evidence="2" type="ORF">pdam_00001717</name>
</gene>
<name>A0A3M6UPX5_POCDA</name>
<evidence type="ECO:0000313" key="3">
    <source>
        <dbReference type="Proteomes" id="UP000275408"/>
    </source>
</evidence>